<dbReference type="InterPro" id="IPR029787">
    <property type="entry name" value="Nucleotide_cyclase"/>
</dbReference>
<dbReference type="Gene3D" id="3.30.70.270">
    <property type="match status" value="1"/>
</dbReference>
<dbReference type="GO" id="GO:0003824">
    <property type="term" value="F:catalytic activity"/>
    <property type="evidence" value="ECO:0007669"/>
    <property type="project" value="UniProtKB-ARBA"/>
</dbReference>
<dbReference type="PROSITE" id="PS50883">
    <property type="entry name" value="EAL"/>
    <property type="match status" value="1"/>
</dbReference>
<dbReference type="InterPro" id="IPR000014">
    <property type="entry name" value="PAS"/>
</dbReference>
<dbReference type="SUPFAM" id="SSF141868">
    <property type="entry name" value="EAL domain-like"/>
    <property type="match status" value="1"/>
</dbReference>
<evidence type="ECO:0000259" key="3">
    <source>
        <dbReference type="PROSITE" id="PS50113"/>
    </source>
</evidence>
<dbReference type="SUPFAM" id="SSF55785">
    <property type="entry name" value="PYP-like sensor domain (PAS domain)"/>
    <property type="match status" value="2"/>
</dbReference>
<evidence type="ECO:0000313" key="6">
    <source>
        <dbReference type="EMBL" id="TDN90233.1"/>
    </source>
</evidence>
<feature type="domain" description="GGDEF" evidence="5">
    <location>
        <begin position="479"/>
        <end position="610"/>
    </location>
</feature>
<proteinExistence type="predicted"/>
<feature type="transmembrane region" description="Helical" evidence="1">
    <location>
        <begin position="107"/>
        <end position="134"/>
    </location>
</feature>
<dbReference type="Gene3D" id="3.20.20.450">
    <property type="entry name" value="EAL domain"/>
    <property type="match status" value="1"/>
</dbReference>
<dbReference type="Pfam" id="PF08448">
    <property type="entry name" value="PAS_4"/>
    <property type="match status" value="1"/>
</dbReference>
<evidence type="ECO:0000259" key="2">
    <source>
        <dbReference type="PROSITE" id="PS50112"/>
    </source>
</evidence>
<feature type="domain" description="PAC" evidence="3">
    <location>
        <begin position="395"/>
        <end position="447"/>
    </location>
</feature>
<dbReference type="Gene3D" id="3.30.450.20">
    <property type="entry name" value="PAS domain"/>
    <property type="match status" value="2"/>
</dbReference>
<dbReference type="InterPro" id="IPR043128">
    <property type="entry name" value="Rev_trsase/Diguanyl_cyclase"/>
</dbReference>
<dbReference type="RefSeq" id="WP_162845900.1">
    <property type="nucleotide sequence ID" value="NZ_PTLZ01000002.1"/>
</dbReference>
<feature type="domain" description="PAS" evidence="2">
    <location>
        <begin position="183"/>
        <end position="253"/>
    </location>
</feature>
<dbReference type="InterPro" id="IPR001610">
    <property type="entry name" value="PAC"/>
</dbReference>
<dbReference type="InterPro" id="IPR035919">
    <property type="entry name" value="EAL_sf"/>
</dbReference>
<sequence>MKETRLRAINVLAGSDIFRTASLLLYATLLFHVVLLIYARHLTLSKTGMLAAVLLTALLMLAFVRHFWLRTAILLDEKFLLCEVIIATFAIAILSTQKSMPALPMPWLIAIAGVFPLVLRSNIAMVLIAALALIGHRINVHLGVTVGDWLPELFATICIGWLALLLAKTLNINRMALSQARTNERRFNAIARVTRHIFIITDADYQIKFANPALQEVIGYDQEEIIRDGLRAVLHPDEAEEHKKKLRYLRDTPHSTIFSRHRTQHKDGHWVWLETRGYNMLHDSAINGLVFSLEDITLRKDVELKLQEETSLLRAVLDLNPSMIYAKDRDGRFTISNQVFQKHFGYSSEDELRGKTVYDICLKMANANDEFSPQEIADEIQQQDLQVMQTGMPLQDMEMPGFWHSDMHLWFHTSKYPLRDAKGETIGILGVTRDITQRKTTEMQIEYQAMHDMLTDLPNRRYLVKTLGTAIEVSRQRQSSLTMLFCDLDFFKSVNDTHGHDFGDKCLIEISKRVVSALPATDFVARFGGNEFVILTNSSLAEASVKANAIMQAVSKQLIFESIAVKIQTSIGIAQLSPDHQVPADLIRDADAAMYQAKERGRNRIEIYDAALQSKSDKHARMDVALRFALERNELSVAYQPKVSLADGSVKGFELLLRWNSPEYGMISPNEFIPIAETSGMVVPIGMWAMEQACQQLATWQASYPAMGDITVAVNVSMRQLLHTSFFTQVRDILNNSGVIPHTIELELTETSAMANPLQTIENLSLLKKLGLRLALDDFGTGYSSLAYLQKLPIDILKIDKAFVHGLDTRQSDREIIRLVMALAQTLNLQTIAEGVETTGHIHELKKLGCNLGQGFLFSPPLSAEEAETLICSSHQFPLV</sequence>
<organism evidence="6 7">
    <name type="scientific">Herminiimonas fonticola</name>
    <dbReference type="NCBI Taxonomy" id="303380"/>
    <lineage>
        <taxon>Bacteria</taxon>
        <taxon>Pseudomonadati</taxon>
        <taxon>Pseudomonadota</taxon>
        <taxon>Betaproteobacteria</taxon>
        <taxon>Burkholderiales</taxon>
        <taxon>Oxalobacteraceae</taxon>
        <taxon>Herminiimonas</taxon>
    </lineage>
</organism>
<feature type="transmembrane region" description="Helical" evidence="1">
    <location>
        <begin position="47"/>
        <end position="67"/>
    </location>
</feature>
<reference evidence="6 7" key="1">
    <citation type="submission" date="2019-03" db="EMBL/GenBank/DDBJ databases">
        <title>Genomic Encyclopedia of Type Strains, Phase IV (KMG-IV): sequencing the most valuable type-strain genomes for metagenomic binning, comparative biology and taxonomic classification.</title>
        <authorList>
            <person name="Goeker M."/>
        </authorList>
    </citation>
    <scope>NUCLEOTIDE SEQUENCE [LARGE SCALE GENOMIC DNA]</scope>
    <source>
        <strain evidence="6 7">DSM 18555</strain>
    </source>
</reference>
<dbReference type="InterPro" id="IPR013655">
    <property type="entry name" value="PAS_fold_3"/>
</dbReference>
<protein>
    <submittedName>
        <fullName evidence="6">PAS domain S-box-containing protein/diguanylate cyclase (GGDEF)-like protein</fullName>
    </submittedName>
</protein>
<dbReference type="SMART" id="SM00267">
    <property type="entry name" value="GGDEF"/>
    <property type="match status" value="1"/>
</dbReference>
<dbReference type="InterPro" id="IPR013656">
    <property type="entry name" value="PAS_4"/>
</dbReference>
<dbReference type="CDD" id="cd00130">
    <property type="entry name" value="PAS"/>
    <property type="match status" value="2"/>
</dbReference>
<name>A0A4R6G6V6_9BURK</name>
<dbReference type="PANTHER" id="PTHR44757:SF2">
    <property type="entry name" value="BIOFILM ARCHITECTURE MAINTENANCE PROTEIN MBAA"/>
    <property type="match status" value="1"/>
</dbReference>
<feature type="transmembrane region" description="Helical" evidence="1">
    <location>
        <begin position="21"/>
        <end position="41"/>
    </location>
</feature>
<dbReference type="Proteomes" id="UP000294737">
    <property type="component" value="Unassembled WGS sequence"/>
</dbReference>
<evidence type="ECO:0000259" key="4">
    <source>
        <dbReference type="PROSITE" id="PS50883"/>
    </source>
</evidence>
<accession>A0A4R6G6V6</accession>
<comment type="caution">
    <text evidence="6">The sequence shown here is derived from an EMBL/GenBank/DDBJ whole genome shotgun (WGS) entry which is preliminary data.</text>
</comment>
<keyword evidence="1" id="KW-0472">Membrane</keyword>
<dbReference type="SMART" id="SM00086">
    <property type="entry name" value="PAC"/>
    <property type="match status" value="2"/>
</dbReference>
<dbReference type="PROSITE" id="PS50113">
    <property type="entry name" value="PAC"/>
    <property type="match status" value="1"/>
</dbReference>
<keyword evidence="1" id="KW-0812">Transmembrane</keyword>
<dbReference type="InterPro" id="IPR052155">
    <property type="entry name" value="Biofilm_reg_signaling"/>
</dbReference>
<dbReference type="Pfam" id="PF00990">
    <property type="entry name" value="GGDEF"/>
    <property type="match status" value="1"/>
</dbReference>
<dbReference type="PROSITE" id="PS50887">
    <property type="entry name" value="GGDEF"/>
    <property type="match status" value="1"/>
</dbReference>
<dbReference type="InterPro" id="IPR000160">
    <property type="entry name" value="GGDEF_dom"/>
</dbReference>
<dbReference type="NCBIfam" id="TIGR00254">
    <property type="entry name" value="GGDEF"/>
    <property type="match status" value="1"/>
</dbReference>
<dbReference type="SMART" id="SM00091">
    <property type="entry name" value="PAS"/>
    <property type="match status" value="2"/>
</dbReference>
<dbReference type="PANTHER" id="PTHR44757">
    <property type="entry name" value="DIGUANYLATE CYCLASE DGCP"/>
    <property type="match status" value="1"/>
</dbReference>
<dbReference type="InterPro" id="IPR035965">
    <property type="entry name" value="PAS-like_dom_sf"/>
</dbReference>
<dbReference type="PROSITE" id="PS50112">
    <property type="entry name" value="PAS"/>
    <property type="match status" value="2"/>
</dbReference>
<dbReference type="Pfam" id="PF00563">
    <property type="entry name" value="EAL"/>
    <property type="match status" value="1"/>
</dbReference>
<dbReference type="EMBL" id="SNWF01000005">
    <property type="protein sequence ID" value="TDN90233.1"/>
    <property type="molecule type" value="Genomic_DNA"/>
</dbReference>
<keyword evidence="7" id="KW-1185">Reference proteome</keyword>
<feature type="domain" description="PAS" evidence="2">
    <location>
        <begin position="309"/>
        <end position="360"/>
    </location>
</feature>
<dbReference type="SUPFAM" id="SSF55073">
    <property type="entry name" value="Nucleotide cyclase"/>
    <property type="match status" value="1"/>
</dbReference>
<evidence type="ECO:0000259" key="5">
    <source>
        <dbReference type="PROSITE" id="PS50887"/>
    </source>
</evidence>
<evidence type="ECO:0000256" key="1">
    <source>
        <dbReference type="SAM" id="Phobius"/>
    </source>
</evidence>
<dbReference type="CDD" id="cd01949">
    <property type="entry name" value="GGDEF"/>
    <property type="match status" value="1"/>
</dbReference>
<keyword evidence="1" id="KW-1133">Transmembrane helix</keyword>
<dbReference type="Pfam" id="PF08447">
    <property type="entry name" value="PAS_3"/>
    <property type="match status" value="1"/>
</dbReference>
<dbReference type="FunFam" id="3.30.70.270:FF:000001">
    <property type="entry name" value="Diguanylate cyclase domain protein"/>
    <property type="match status" value="1"/>
</dbReference>
<feature type="transmembrane region" description="Helical" evidence="1">
    <location>
        <begin position="146"/>
        <end position="167"/>
    </location>
</feature>
<dbReference type="SMART" id="SM00052">
    <property type="entry name" value="EAL"/>
    <property type="match status" value="1"/>
</dbReference>
<dbReference type="CDD" id="cd01948">
    <property type="entry name" value="EAL"/>
    <property type="match status" value="1"/>
</dbReference>
<dbReference type="InterPro" id="IPR000700">
    <property type="entry name" value="PAS-assoc_C"/>
</dbReference>
<feature type="transmembrane region" description="Helical" evidence="1">
    <location>
        <begin position="79"/>
        <end position="95"/>
    </location>
</feature>
<dbReference type="AlphaFoldDB" id="A0A4R6G6V6"/>
<dbReference type="InterPro" id="IPR001633">
    <property type="entry name" value="EAL_dom"/>
</dbReference>
<dbReference type="NCBIfam" id="TIGR00229">
    <property type="entry name" value="sensory_box"/>
    <property type="match status" value="2"/>
</dbReference>
<evidence type="ECO:0000313" key="7">
    <source>
        <dbReference type="Proteomes" id="UP000294737"/>
    </source>
</evidence>
<gene>
    <name evidence="6" type="ORF">EV677_2309</name>
</gene>
<feature type="domain" description="EAL" evidence="4">
    <location>
        <begin position="619"/>
        <end position="875"/>
    </location>
</feature>